<evidence type="ECO:0000313" key="1">
    <source>
        <dbReference type="EMBL" id="PFH49867.1"/>
    </source>
</evidence>
<dbReference type="AlphaFoldDB" id="A0A2A9NNM0"/>
<dbReference type="OrthoDB" id="3365698at2759"/>
<reference evidence="1 2" key="1">
    <citation type="submission" date="2014-02" db="EMBL/GenBank/DDBJ databases">
        <title>Transposable element dynamics among asymbiotic and ectomycorrhizal Amanita fungi.</title>
        <authorList>
            <consortium name="DOE Joint Genome Institute"/>
            <person name="Hess J."/>
            <person name="Skrede I."/>
            <person name="Wolfe B."/>
            <person name="LaButti K."/>
            <person name="Ohm R.A."/>
            <person name="Grigoriev I.V."/>
            <person name="Pringle A."/>
        </authorList>
    </citation>
    <scope>NUCLEOTIDE SEQUENCE [LARGE SCALE GENOMIC DNA]</scope>
    <source>
        <strain evidence="1 2">SKay4041</strain>
    </source>
</reference>
<name>A0A2A9NNM0_9AGAR</name>
<evidence type="ECO:0008006" key="3">
    <source>
        <dbReference type="Google" id="ProtNLM"/>
    </source>
</evidence>
<gene>
    <name evidence="1" type="ORF">AMATHDRAFT_62251</name>
</gene>
<accession>A0A2A9NNM0</accession>
<dbReference type="SUPFAM" id="SSF52047">
    <property type="entry name" value="RNI-like"/>
    <property type="match status" value="1"/>
</dbReference>
<keyword evidence="2" id="KW-1185">Reference proteome</keyword>
<organism evidence="1 2">
    <name type="scientific">Amanita thiersii Skay4041</name>
    <dbReference type="NCBI Taxonomy" id="703135"/>
    <lineage>
        <taxon>Eukaryota</taxon>
        <taxon>Fungi</taxon>
        <taxon>Dikarya</taxon>
        <taxon>Basidiomycota</taxon>
        <taxon>Agaricomycotina</taxon>
        <taxon>Agaricomycetes</taxon>
        <taxon>Agaricomycetidae</taxon>
        <taxon>Agaricales</taxon>
        <taxon>Pluteineae</taxon>
        <taxon>Amanitaceae</taxon>
        <taxon>Amanita</taxon>
    </lineage>
</organism>
<protein>
    <recommendedName>
        <fullName evidence="3">F-box domain-containing protein</fullName>
    </recommendedName>
</protein>
<evidence type="ECO:0000313" key="2">
    <source>
        <dbReference type="Proteomes" id="UP000242287"/>
    </source>
</evidence>
<dbReference type="Gene3D" id="3.80.10.10">
    <property type="entry name" value="Ribonuclease Inhibitor"/>
    <property type="match status" value="1"/>
</dbReference>
<proteinExistence type="predicted"/>
<dbReference type="EMBL" id="KZ302017">
    <property type="protein sequence ID" value="PFH49867.1"/>
    <property type="molecule type" value="Genomic_DNA"/>
</dbReference>
<dbReference type="Proteomes" id="UP000242287">
    <property type="component" value="Unassembled WGS sequence"/>
</dbReference>
<sequence>MIPPELITEIFTYIPTTLSLHCPSCFPWYLGQICSTSRAVFHSTPQFWSDISIDMPMMLRRKSQVNMYERAIALLRLFLDRNQGQRFCFSFVMPRHLGNIQQYALPYAHEILNILVDNSTHWQDVFLDIDLSESPMLTRARGRLPSLASLRLLADDGLASDEMKHMFSEAPQLRHIQFWHFPAWQFDWSLLASIQFQTMPRHRIDELLHILSQATGLERFRYEEANQVSDTVHLPQVNIQIRMQKLKVLYLPNPDILPYLNTPALRELHIHNNDAACDAFSEIVASFLLRSDCSLDKLTLGTCQAVDAIEILKHTPDIYELTLAFISASPYILEYLKLSRGHIQHILARRIRSLDLQLAHPQEADFDRIATVVVSRATMMGAVERLERLSMSLKFTHNYEKAAINSQIERLSQLCFQHGVKFAIEQ</sequence>
<dbReference type="InterPro" id="IPR032675">
    <property type="entry name" value="LRR_dom_sf"/>
</dbReference>